<dbReference type="Pfam" id="PF13668">
    <property type="entry name" value="Ferritin_2"/>
    <property type="match status" value="2"/>
</dbReference>
<organism evidence="2 3">
    <name type="scientific">Cannabis sativa</name>
    <name type="common">Hemp</name>
    <name type="synonym">Marijuana</name>
    <dbReference type="NCBI Taxonomy" id="3483"/>
    <lineage>
        <taxon>Eukaryota</taxon>
        <taxon>Viridiplantae</taxon>
        <taxon>Streptophyta</taxon>
        <taxon>Embryophyta</taxon>
        <taxon>Tracheophyta</taxon>
        <taxon>Spermatophyta</taxon>
        <taxon>Magnoliopsida</taxon>
        <taxon>eudicotyledons</taxon>
        <taxon>Gunneridae</taxon>
        <taxon>Pentapetalae</taxon>
        <taxon>rosids</taxon>
        <taxon>fabids</taxon>
        <taxon>Rosales</taxon>
        <taxon>Cannabaceae</taxon>
        <taxon>Cannabis</taxon>
    </lineage>
</organism>
<sequence length="590" mass="63713">MDNPILALTLVVLLFSKSVPVFGTIDILPISYNDVNRLEFSLNLEFLAAEFFLYGSLGYGLDRVDPQLAKGGPPPIGATRANLDNLTADIITQFGYQQVGNIRAIANTVRGFPRPLLDISSAVFARTIDIAFGRDIRPPFNPYGNSINFLIASYYMPYTVLTGYVEANPNLSGSTFKALVAGLLGVKAGQDGVIRALLYQRRDTRVEPYNITVGEFTNRISELRNTLGRGGVKEEGLINVTTSLGVGGIRVSTGNVLSANIDSLSYGRTPAEILRIVYGTGNERRPGAFFPNGANGLVLLFSKSVPVFGTIDILPISYNDVNRLEFSLNLEFLAAEFFLYGSLGYGLDRVDPQLAKGGPPPIGATRANLDNLTADIITQFGYQQVGNIRAIANTVRGFPRPLLDISSAVFARTIDIAFGRDIRPPFNPYGNSINFLIASYYMPYTVLTGYVEANPNLSGSTFKALVAGLLGVKAGQDGVIRALLYQRRDTRVEPYNITVGEFTNRISELRNTLGRGGVKEEGLINVTTSLGVGGIRVSTGNVLSANIDSLSYGRTPAEILRIVYGTGNERRPGAFFPNGANGRIATILSA</sequence>
<evidence type="ECO:0000313" key="3">
    <source>
        <dbReference type="Proteomes" id="UP000525078"/>
    </source>
</evidence>
<comment type="caution">
    <text evidence="2">The sequence shown here is derived from an EMBL/GenBank/DDBJ whole genome shotgun (WGS) entry which is preliminary data.</text>
</comment>
<dbReference type="Proteomes" id="UP000525078">
    <property type="component" value="Unassembled WGS sequence"/>
</dbReference>
<feature type="signal peptide" evidence="1">
    <location>
        <begin position="1"/>
        <end position="23"/>
    </location>
</feature>
<evidence type="ECO:0008006" key="4">
    <source>
        <dbReference type="Google" id="ProtNLM"/>
    </source>
</evidence>
<gene>
    <name evidence="2" type="ORF">F8388_012870</name>
</gene>
<dbReference type="EMBL" id="JAATIP010000192">
    <property type="protein sequence ID" value="KAF4361410.1"/>
    <property type="molecule type" value="Genomic_DNA"/>
</dbReference>
<keyword evidence="1" id="KW-0732">Signal</keyword>
<evidence type="ECO:0000256" key="1">
    <source>
        <dbReference type="SAM" id="SignalP"/>
    </source>
</evidence>
<protein>
    <recommendedName>
        <fullName evidence="4">Desiccation-related protein PCC13-62</fullName>
    </recommendedName>
</protein>
<name>A0A7J6EUQ7_CANSA</name>
<dbReference type="PANTHER" id="PTHR31694:SF26">
    <property type="entry name" value="OS05G0151100 PROTEIN"/>
    <property type="match status" value="1"/>
</dbReference>
<dbReference type="PANTHER" id="PTHR31694">
    <property type="entry name" value="DESICCATION-LIKE PROTEIN"/>
    <property type="match status" value="1"/>
</dbReference>
<evidence type="ECO:0000313" key="2">
    <source>
        <dbReference type="EMBL" id="KAF4361410.1"/>
    </source>
</evidence>
<reference evidence="2 3" key="1">
    <citation type="journal article" date="2020" name="bioRxiv">
        <title>Sequence and annotation of 42 cannabis genomes reveals extensive copy number variation in cannabinoid synthesis and pathogen resistance genes.</title>
        <authorList>
            <person name="Mckernan K.J."/>
            <person name="Helbert Y."/>
            <person name="Kane L.T."/>
            <person name="Ebling H."/>
            <person name="Zhang L."/>
            <person name="Liu B."/>
            <person name="Eaton Z."/>
            <person name="Mclaughlin S."/>
            <person name="Kingan S."/>
            <person name="Baybayan P."/>
            <person name="Concepcion G."/>
            <person name="Jordan M."/>
            <person name="Riva A."/>
            <person name="Barbazuk W."/>
            <person name="Harkins T."/>
        </authorList>
    </citation>
    <scope>NUCLEOTIDE SEQUENCE [LARGE SCALE GENOMIC DNA]</scope>
    <source>
        <strain evidence="3">cv. Jamaican Lion 4</strain>
        <tissue evidence="2">Leaf</tissue>
    </source>
</reference>
<dbReference type="InterPro" id="IPR052965">
    <property type="entry name" value="Pigment-catalase-like"/>
</dbReference>
<proteinExistence type="predicted"/>
<accession>A0A7J6EUQ7</accession>
<dbReference type="AlphaFoldDB" id="A0A7J6EUQ7"/>
<feature type="chain" id="PRO_5029819369" description="Desiccation-related protein PCC13-62" evidence="1">
    <location>
        <begin position="24"/>
        <end position="590"/>
    </location>
</feature>